<evidence type="ECO:0000256" key="1">
    <source>
        <dbReference type="ARBA" id="ARBA00004651"/>
    </source>
</evidence>
<evidence type="ECO:0000256" key="11">
    <source>
        <dbReference type="ARBA" id="ARBA00023224"/>
    </source>
</evidence>
<evidence type="ECO:0000256" key="6">
    <source>
        <dbReference type="ARBA" id="ARBA00022725"/>
    </source>
</evidence>
<feature type="transmembrane region" description="Helical" evidence="13">
    <location>
        <begin position="197"/>
        <end position="218"/>
    </location>
</feature>
<dbReference type="GO" id="GO:0004930">
    <property type="term" value="F:G protein-coupled receptor activity"/>
    <property type="evidence" value="ECO:0007669"/>
    <property type="project" value="UniProtKB-KW"/>
</dbReference>
<keyword evidence="8 12" id="KW-0297">G-protein coupled receptor</keyword>
<keyword evidence="11 12" id="KW-0807">Transducer</keyword>
<keyword evidence="7 13" id="KW-1133">Transmembrane helix</keyword>
<name>L8YDU9_TUPCH</name>
<dbReference type="InterPro" id="IPR000725">
    <property type="entry name" value="Olfact_rcpt"/>
</dbReference>
<feature type="transmembrane region" description="Helical" evidence="13">
    <location>
        <begin position="91"/>
        <end position="120"/>
    </location>
</feature>
<dbReference type="PRINTS" id="PR00237">
    <property type="entry name" value="GPCRRHODOPSN"/>
</dbReference>
<evidence type="ECO:0000256" key="13">
    <source>
        <dbReference type="RuleBase" id="RU363047"/>
    </source>
</evidence>
<evidence type="ECO:0000256" key="2">
    <source>
        <dbReference type="ARBA" id="ARBA00010663"/>
    </source>
</evidence>
<dbReference type="KEGG" id="tup:106733391"/>
<comment type="subcellular location">
    <subcellularLocation>
        <location evidence="1 13">Cell membrane</location>
        <topology evidence="1 13">Multi-pass membrane protein</topology>
    </subcellularLocation>
</comment>
<keyword evidence="3 13" id="KW-1003">Cell membrane</keyword>
<dbReference type="EMBL" id="KB364446">
    <property type="protein sequence ID" value="ELV12531.1"/>
    <property type="molecule type" value="Genomic_DNA"/>
</dbReference>
<dbReference type="PROSITE" id="PS50262">
    <property type="entry name" value="G_PROTEIN_RECEP_F1_2"/>
    <property type="match status" value="1"/>
</dbReference>
<dbReference type="FunFam" id="1.20.1070.10:FF:000009">
    <property type="entry name" value="Olfactory receptor"/>
    <property type="match status" value="1"/>
</dbReference>
<protein>
    <recommendedName>
        <fullName evidence="13">Olfactory receptor</fullName>
    </recommendedName>
</protein>
<reference evidence="16" key="1">
    <citation type="submission" date="2012-07" db="EMBL/GenBank/DDBJ databases">
        <title>Genome of the Chinese tree shrew, a rising model animal genetically related to primates.</title>
        <authorList>
            <person name="Zhang G."/>
            <person name="Fan Y."/>
            <person name="Yao Y."/>
            <person name="Huang Z."/>
        </authorList>
    </citation>
    <scope>NUCLEOTIDE SEQUENCE [LARGE SCALE GENOMIC DNA]</scope>
</reference>
<dbReference type="PRINTS" id="PR00245">
    <property type="entry name" value="OLFACTORYR"/>
</dbReference>
<evidence type="ECO:0000259" key="14">
    <source>
        <dbReference type="PROSITE" id="PS50262"/>
    </source>
</evidence>
<dbReference type="STRING" id="246437.L8YDU9"/>
<dbReference type="SUPFAM" id="SSF81321">
    <property type="entry name" value="Family A G protein-coupled receptor-like"/>
    <property type="match status" value="1"/>
</dbReference>
<dbReference type="CDD" id="cd15234">
    <property type="entry name" value="7tmA_OR7-like"/>
    <property type="match status" value="1"/>
</dbReference>
<feature type="transmembrane region" description="Helical" evidence="13">
    <location>
        <begin position="140"/>
        <end position="158"/>
    </location>
</feature>
<reference evidence="16" key="2">
    <citation type="journal article" date="2013" name="Nat. Commun.">
        <title>Genome of the Chinese tree shrew.</title>
        <authorList>
            <person name="Fan Y."/>
            <person name="Huang Z.Y."/>
            <person name="Cao C.C."/>
            <person name="Chen C.S."/>
            <person name="Chen Y.X."/>
            <person name="Fan D.D."/>
            <person name="He J."/>
            <person name="Hou H.L."/>
            <person name="Hu L."/>
            <person name="Hu X.T."/>
            <person name="Jiang X.T."/>
            <person name="Lai R."/>
            <person name="Lang Y.S."/>
            <person name="Liang B."/>
            <person name="Liao S.G."/>
            <person name="Mu D."/>
            <person name="Ma Y.Y."/>
            <person name="Niu Y.Y."/>
            <person name="Sun X.Q."/>
            <person name="Xia J.Q."/>
            <person name="Xiao J."/>
            <person name="Xiong Z.Q."/>
            <person name="Xu L."/>
            <person name="Yang L."/>
            <person name="Zhang Y."/>
            <person name="Zhao W."/>
            <person name="Zhao X.D."/>
            <person name="Zheng Y.T."/>
            <person name="Zhou J.M."/>
            <person name="Zhu Y.B."/>
            <person name="Zhang G.J."/>
            <person name="Wang J."/>
            <person name="Yao Y.G."/>
        </authorList>
    </citation>
    <scope>NUCLEOTIDE SEQUENCE [LARGE SCALE GENOMIC DNA]</scope>
</reference>
<dbReference type="InParanoid" id="L8YDU9"/>
<feature type="transmembrane region" description="Helical" evidence="13">
    <location>
        <begin position="238"/>
        <end position="260"/>
    </location>
</feature>
<dbReference type="Pfam" id="PF13853">
    <property type="entry name" value="7tm_4"/>
    <property type="match status" value="1"/>
</dbReference>
<evidence type="ECO:0000256" key="4">
    <source>
        <dbReference type="ARBA" id="ARBA00022606"/>
    </source>
</evidence>
<keyword evidence="5 12" id="KW-0812">Transmembrane</keyword>
<dbReference type="Proteomes" id="UP000011518">
    <property type="component" value="Unassembled WGS sequence"/>
</dbReference>
<evidence type="ECO:0000256" key="5">
    <source>
        <dbReference type="ARBA" id="ARBA00022692"/>
    </source>
</evidence>
<organism evidence="15 16">
    <name type="scientific">Tupaia chinensis</name>
    <name type="common">Chinese tree shrew</name>
    <name type="synonym">Tupaia belangeri chinensis</name>
    <dbReference type="NCBI Taxonomy" id="246437"/>
    <lineage>
        <taxon>Eukaryota</taxon>
        <taxon>Metazoa</taxon>
        <taxon>Chordata</taxon>
        <taxon>Craniata</taxon>
        <taxon>Vertebrata</taxon>
        <taxon>Euteleostomi</taxon>
        <taxon>Mammalia</taxon>
        <taxon>Eutheria</taxon>
        <taxon>Euarchontoglires</taxon>
        <taxon>Scandentia</taxon>
        <taxon>Tupaiidae</taxon>
        <taxon>Tupaia</taxon>
    </lineage>
</organism>
<keyword evidence="4 13" id="KW-0716">Sensory transduction</keyword>
<accession>L8YDU9</accession>
<dbReference type="GO" id="GO:0005886">
    <property type="term" value="C:plasma membrane"/>
    <property type="evidence" value="ECO:0007669"/>
    <property type="project" value="UniProtKB-SubCell"/>
</dbReference>
<proteinExistence type="inferred from homology"/>
<dbReference type="PROSITE" id="PS00237">
    <property type="entry name" value="G_PROTEIN_RECEP_F1_1"/>
    <property type="match status" value="1"/>
</dbReference>
<dbReference type="FunFam" id="1.10.1220.70:FF:000001">
    <property type="entry name" value="Olfactory receptor"/>
    <property type="match status" value="1"/>
</dbReference>
<feature type="domain" description="G-protein coupled receptors family 1 profile" evidence="14">
    <location>
        <begin position="41"/>
        <end position="290"/>
    </location>
</feature>
<dbReference type="GO" id="GO:0004984">
    <property type="term" value="F:olfactory receptor activity"/>
    <property type="evidence" value="ECO:0007669"/>
    <property type="project" value="InterPro"/>
</dbReference>
<keyword evidence="9 13" id="KW-0472">Membrane</keyword>
<comment type="similarity">
    <text evidence="2 12">Belongs to the G-protein coupled receptor 1 family.</text>
</comment>
<evidence type="ECO:0000313" key="16">
    <source>
        <dbReference type="Proteomes" id="UP000011518"/>
    </source>
</evidence>
<evidence type="ECO:0000256" key="9">
    <source>
        <dbReference type="ARBA" id="ARBA00023136"/>
    </source>
</evidence>
<feature type="transmembrane region" description="Helical" evidence="13">
    <location>
        <begin position="26"/>
        <end position="48"/>
    </location>
</feature>
<dbReference type="Gene3D" id="1.20.1070.10">
    <property type="entry name" value="Rhodopsin 7-helix transmembrane proteins"/>
    <property type="match status" value="1"/>
</dbReference>
<keyword evidence="16" id="KW-1185">Reference proteome</keyword>
<feature type="transmembrane region" description="Helical" evidence="13">
    <location>
        <begin position="272"/>
        <end position="292"/>
    </location>
</feature>
<evidence type="ECO:0000256" key="8">
    <source>
        <dbReference type="ARBA" id="ARBA00023040"/>
    </source>
</evidence>
<evidence type="ECO:0000256" key="12">
    <source>
        <dbReference type="RuleBase" id="RU000688"/>
    </source>
</evidence>
<evidence type="ECO:0000256" key="7">
    <source>
        <dbReference type="ARBA" id="ARBA00022989"/>
    </source>
</evidence>
<dbReference type="PANTHER" id="PTHR48001">
    <property type="entry name" value="OLFACTORY RECEPTOR"/>
    <property type="match status" value="1"/>
</dbReference>
<dbReference type="InterPro" id="IPR017452">
    <property type="entry name" value="GPCR_Rhodpsn_7TM"/>
</dbReference>
<feature type="transmembrane region" description="Helical" evidence="13">
    <location>
        <begin position="60"/>
        <end position="79"/>
    </location>
</feature>
<gene>
    <name evidence="15" type="ORF">TREES_T100004737</name>
</gene>
<dbReference type="OrthoDB" id="9444602at2759"/>
<keyword evidence="10 12" id="KW-0675">Receptor</keyword>
<evidence type="ECO:0000256" key="3">
    <source>
        <dbReference type="ARBA" id="ARBA00022475"/>
    </source>
</evidence>
<keyword evidence="6 13" id="KW-0552">Olfaction</keyword>
<sequence>MEPKNNTKISEFLLLGLSEEPELQPLLFGLFLCMYLITVCGNLLIILATISDSHLHTPMYFFLSNLSFIDICFTSTTVPKMLVNIQTQNQVITYAGCITQMFFFLLFSGLDNFLLTVMAYDRYVAICHPLHYTVIMNPQLCVLLVLTAWIVSALHSLLHSLMILQLSFCPHVEIPHFYCDLSKLVHLACSDTFLNDMVIYFAAALLGGGPLAGIILLYSKIVSSIRAISSAQGKYKAFSTCASHLSVVSLFYCTSMGVYLSAGATHSSHSSAAASVMYTVVTPMLNPFIYSLRNKNAKRALKIVFGGKLYTDPLSWD</sequence>
<evidence type="ECO:0000313" key="15">
    <source>
        <dbReference type="EMBL" id="ELV12531.1"/>
    </source>
</evidence>
<dbReference type="FunCoup" id="L8YDU9">
    <property type="interactions" value="444"/>
</dbReference>
<dbReference type="InterPro" id="IPR000276">
    <property type="entry name" value="GPCR_Rhodpsn"/>
</dbReference>
<dbReference type="AlphaFoldDB" id="L8YDU9"/>
<evidence type="ECO:0000256" key="10">
    <source>
        <dbReference type="ARBA" id="ARBA00023170"/>
    </source>
</evidence>